<keyword evidence="3" id="KW-0540">Nuclease</keyword>
<comment type="similarity">
    <text evidence="2">Belongs to the XPF family.</text>
</comment>
<dbReference type="GO" id="GO:0000724">
    <property type="term" value="P:double-strand break repair via homologous recombination"/>
    <property type="evidence" value="ECO:0007669"/>
    <property type="project" value="TreeGrafter"/>
</dbReference>
<keyword evidence="5" id="KW-0227">DNA damage</keyword>
<dbReference type="FunFam" id="3.40.50.10130:FF:000002">
    <property type="entry name" value="DNA repair endonuclease XPF"/>
    <property type="match status" value="1"/>
</dbReference>
<dbReference type="InterPro" id="IPR011335">
    <property type="entry name" value="Restrct_endonuc-II-like"/>
</dbReference>
<organism evidence="11">
    <name type="scientific">Amphora coffeiformis</name>
    <dbReference type="NCBI Taxonomy" id="265554"/>
    <lineage>
        <taxon>Eukaryota</taxon>
        <taxon>Sar</taxon>
        <taxon>Stramenopiles</taxon>
        <taxon>Ochrophyta</taxon>
        <taxon>Bacillariophyta</taxon>
        <taxon>Bacillariophyceae</taxon>
        <taxon>Bacillariophycidae</taxon>
        <taxon>Thalassiophysales</taxon>
        <taxon>Catenulaceae</taxon>
        <taxon>Amphora</taxon>
    </lineage>
</organism>
<evidence type="ECO:0000256" key="5">
    <source>
        <dbReference type="ARBA" id="ARBA00022763"/>
    </source>
</evidence>
<dbReference type="GO" id="GO:0000712">
    <property type="term" value="P:resolution of meiotic recombination intermediates"/>
    <property type="evidence" value="ECO:0007669"/>
    <property type="project" value="TreeGrafter"/>
</dbReference>
<accession>A0A7S3L7V4</accession>
<dbReference type="SUPFAM" id="SSF47781">
    <property type="entry name" value="RuvA domain 2-like"/>
    <property type="match status" value="1"/>
</dbReference>
<reference evidence="11" key="1">
    <citation type="submission" date="2021-01" db="EMBL/GenBank/DDBJ databases">
        <authorList>
            <person name="Corre E."/>
            <person name="Pelletier E."/>
            <person name="Niang G."/>
            <person name="Scheremetjew M."/>
            <person name="Finn R."/>
            <person name="Kale V."/>
            <person name="Holt S."/>
            <person name="Cochrane G."/>
            <person name="Meng A."/>
            <person name="Brown T."/>
            <person name="Cohen L."/>
        </authorList>
    </citation>
    <scope>NUCLEOTIDE SEQUENCE</scope>
    <source>
        <strain evidence="11">CCMP127</strain>
    </source>
</reference>
<dbReference type="Pfam" id="PF14520">
    <property type="entry name" value="HHH_5"/>
    <property type="match status" value="1"/>
</dbReference>
<evidence type="ECO:0000313" key="11">
    <source>
        <dbReference type="EMBL" id="CAE0414849.1"/>
    </source>
</evidence>
<keyword evidence="4" id="KW-0255">Endonuclease</keyword>
<dbReference type="InterPro" id="IPR010994">
    <property type="entry name" value="RuvA_2-like"/>
</dbReference>
<gene>
    <name evidence="11" type="ORF">ACOF00016_LOCUS12031</name>
</gene>
<evidence type="ECO:0000256" key="4">
    <source>
        <dbReference type="ARBA" id="ARBA00022759"/>
    </source>
</evidence>
<dbReference type="SMART" id="SM00891">
    <property type="entry name" value="ERCC4"/>
    <property type="match status" value="1"/>
</dbReference>
<dbReference type="CDD" id="cd20078">
    <property type="entry name" value="XPF_nuclease_XPF_euk"/>
    <property type="match status" value="1"/>
</dbReference>
<dbReference type="GO" id="GO:1901255">
    <property type="term" value="P:nucleotide-excision repair involved in interstrand cross-link repair"/>
    <property type="evidence" value="ECO:0007669"/>
    <property type="project" value="TreeGrafter"/>
</dbReference>
<dbReference type="EMBL" id="HBIM01015231">
    <property type="protein sequence ID" value="CAE0414849.1"/>
    <property type="molecule type" value="Transcribed_RNA"/>
</dbReference>
<dbReference type="PANTHER" id="PTHR10150:SF0">
    <property type="entry name" value="DNA REPAIR ENDONUCLEASE XPF"/>
    <property type="match status" value="1"/>
</dbReference>
<evidence type="ECO:0000256" key="3">
    <source>
        <dbReference type="ARBA" id="ARBA00022722"/>
    </source>
</evidence>
<protein>
    <recommendedName>
        <fullName evidence="10">ERCC4 domain-containing protein</fullName>
    </recommendedName>
</protein>
<evidence type="ECO:0000256" key="2">
    <source>
        <dbReference type="ARBA" id="ARBA00010015"/>
    </source>
</evidence>
<evidence type="ECO:0000256" key="7">
    <source>
        <dbReference type="ARBA" id="ARBA00023125"/>
    </source>
</evidence>
<keyword evidence="8" id="KW-0234">DNA repair</keyword>
<dbReference type="GO" id="GO:0003697">
    <property type="term" value="F:single-stranded DNA binding"/>
    <property type="evidence" value="ECO:0007669"/>
    <property type="project" value="TreeGrafter"/>
</dbReference>
<sequence length="246" mass="27698">MSKERRDIAVDVREFRSALPSILHQGGMRLAPVTLTVGDFVLSNVHCVERKSISDLFGSFASGRLYTQAESMCRHYKAPCLLIEFDPSKSFCLQNSSELGVEIRADSACSKLSLLTMHFPKLRILWSRGPHETLKIFKDLKMNHEEVDVEKAMEIGRNESVEALLRADKSKGGEEGEEEEDEINESAREMLLRLPGVNVHAARRIMEEVDTLAELALLSREELRKIAGPIVGQKLFTFFHQKIGAT</sequence>
<keyword evidence="9" id="KW-0539">Nucleus</keyword>
<proteinExistence type="inferred from homology"/>
<evidence type="ECO:0000256" key="8">
    <source>
        <dbReference type="ARBA" id="ARBA00023204"/>
    </source>
</evidence>
<feature type="domain" description="ERCC4" evidence="10">
    <location>
        <begin position="7"/>
        <end position="87"/>
    </location>
</feature>
<dbReference type="GO" id="GO:0000014">
    <property type="term" value="F:single-stranded DNA endodeoxyribonuclease activity"/>
    <property type="evidence" value="ECO:0007669"/>
    <property type="project" value="TreeGrafter"/>
</dbReference>
<evidence type="ECO:0000256" key="6">
    <source>
        <dbReference type="ARBA" id="ARBA00022801"/>
    </source>
</evidence>
<dbReference type="AlphaFoldDB" id="A0A7S3L7V4"/>
<keyword evidence="6" id="KW-0378">Hydrolase</keyword>
<keyword evidence="7" id="KW-0238">DNA-binding</keyword>
<evidence type="ECO:0000256" key="1">
    <source>
        <dbReference type="ARBA" id="ARBA00004123"/>
    </source>
</evidence>
<dbReference type="GO" id="GO:0000110">
    <property type="term" value="C:nucleotide-excision repair factor 1 complex"/>
    <property type="evidence" value="ECO:0007669"/>
    <property type="project" value="TreeGrafter"/>
</dbReference>
<comment type="subcellular location">
    <subcellularLocation>
        <location evidence="1">Nucleus</location>
    </subcellularLocation>
</comment>
<dbReference type="InterPro" id="IPR047520">
    <property type="entry name" value="XPF_nuclease"/>
</dbReference>
<dbReference type="GO" id="GO:0003684">
    <property type="term" value="F:damaged DNA binding"/>
    <property type="evidence" value="ECO:0007669"/>
    <property type="project" value="TreeGrafter"/>
</dbReference>
<evidence type="ECO:0000256" key="9">
    <source>
        <dbReference type="ARBA" id="ARBA00023242"/>
    </source>
</evidence>
<dbReference type="Gene3D" id="1.10.150.20">
    <property type="entry name" value="5' to 3' exonuclease, C-terminal subdomain"/>
    <property type="match status" value="1"/>
</dbReference>
<dbReference type="SUPFAM" id="SSF52980">
    <property type="entry name" value="Restriction endonuclease-like"/>
    <property type="match status" value="1"/>
</dbReference>
<dbReference type="Pfam" id="PF02732">
    <property type="entry name" value="ERCC4"/>
    <property type="match status" value="1"/>
</dbReference>
<dbReference type="PANTHER" id="PTHR10150">
    <property type="entry name" value="DNA REPAIR ENDONUCLEASE XPF"/>
    <property type="match status" value="1"/>
</dbReference>
<evidence type="ECO:0000259" key="10">
    <source>
        <dbReference type="SMART" id="SM00891"/>
    </source>
</evidence>
<dbReference type="Gene3D" id="3.40.50.10130">
    <property type="match status" value="1"/>
</dbReference>
<dbReference type="InterPro" id="IPR006166">
    <property type="entry name" value="ERCC4_domain"/>
</dbReference>
<name>A0A7S3L7V4_9STRA</name>